<evidence type="ECO:0000256" key="1">
    <source>
        <dbReference type="SAM" id="Phobius"/>
    </source>
</evidence>
<keyword evidence="1" id="KW-1133">Transmembrane helix</keyword>
<dbReference type="EMBL" id="QSFT01000033">
    <property type="protein sequence ID" value="RHA73622.1"/>
    <property type="molecule type" value="Genomic_DNA"/>
</dbReference>
<comment type="caution">
    <text evidence="3">The sequence shown here is derived from an EMBL/GenBank/DDBJ whole genome shotgun (WGS) entry which is preliminary data.</text>
</comment>
<reference evidence="3 4" key="1">
    <citation type="submission" date="2018-08" db="EMBL/GenBank/DDBJ databases">
        <title>A genome reference for cultivated species of the human gut microbiota.</title>
        <authorList>
            <person name="Zou Y."/>
            <person name="Xue W."/>
            <person name="Luo G."/>
        </authorList>
    </citation>
    <scope>NUCLEOTIDE SEQUENCE [LARGE SCALE GENOMIC DNA]</scope>
    <source>
        <strain evidence="3 4">AM42-38</strain>
    </source>
</reference>
<gene>
    <name evidence="3" type="ORF">DW921_12585</name>
</gene>
<feature type="domain" description="DUF4923" evidence="2">
    <location>
        <begin position="67"/>
        <end position="238"/>
    </location>
</feature>
<dbReference type="InterPro" id="IPR032575">
    <property type="entry name" value="DUF4923"/>
</dbReference>
<name>A0A413SWQ2_9BACT</name>
<accession>A0A413SWQ2</accession>
<evidence type="ECO:0000259" key="2">
    <source>
        <dbReference type="Pfam" id="PF16270"/>
    </source>
</evidence>
<evidence type="ECO:0000313" key="3">
    <source>
        <dbReference type="EMBL" id="RHA73622.1"/>
    </source>
</evidence>
<keyword evidence="1" id="KW-0812">Transmembrane</keyword>
<protein>
    <submittedName>
        <fullName evidence="3">DUF4923 family protein</fullName>
    </submittedName>
</protein>
<sequence>MILLRKNQTEAWKLWLVGDSCMPLYLKVGNVLKRGGKDMVKRFTWIWMTVVLSVFTVNLHAQDWKSIITGIASAVGDKVTGNNSLEGTWKYAGPDCKFSSDNFLATAGGELAAKKVEEQMGGILEKIGFKDGATYVFNADSTYTSTIQGRSMSGTYSYNADTKELVLKTRLGIKLNMTVSKGLAANKMSLLFKADKLMSLLQTIGGVVSKQSSNSAVSTANALLKEYDGLMLGFELEKQ</sequence>
<evidence type="ECO:0000313" key="4">
    <source>
        <dbReference type="Proteomes" id="UP000283855"/>
    </source>
</evidence>
<feature type="transmembrane region" description="Helical" evidence="1">
    <location>
        <begin position="43"/>
        <end position="61"/>
    </location>
</feature>
<dbReference type="Pfam" id="PF16270">
    <property type="entry name" value="DUF4923"/>
    <property type="match status" value="1"/>
</dbReference>
<organism evidence="3 4">
    <name type="scientific">Phocaeicola coprophilus</name>
    <dbReference type="NCBI Taxonomy" id="387090"/>
    <lineage>
        <taxon>Bacteria</taxon>
        <taxon>Pseudomonadati</taxon>
        <taxon>Bacteroidota</taxon>
        <taxon>Bacteroidia</taxon>
        <taxon>Bacteroidales</taxon>
        <taxon>Bacteroidaceae</taxon>
        <taxon>Phocaeicola</taxon>
    </lineage>
</organism>
<dbReference type="Proteomes" id="UP000283855">
    <property type="component" value="Unassembled WGS sequence"/>
</dbReference>
<dbReference type="AlphaFoldDB" id="A0A413SWQ2"/>
<proteinExistence type="predicted"/>
<keyword evidence="1" id="KW-0472">Membrane</keyword>